<dbReference type="NCBIfam" id="TIGR02989">
    <property type="entry name" value="Sig-70_gvs1"/>
    <property type="match status" value="1"/>
</dbReference>
<dbReference type="InterPro" id="IPR013324">
    <property type="entry name" value="RNA_pol_sigma_r3/r4-like"/>
</dbReference>
<dbReference type="Gene3D" id="1.10.10.10">
    <property type="entry name" value="Winged helix-like DNA-binding domain superfamily/Winged helix DNA-binding domain"/>
    <property type="match status" value="1"/>
</dbReference>
<reference evidence="6" key="1">
    <citation type="submission" date="2022-10" db="EMBL/GenBank/DDBJ databases">
        <title>Luteolibacter sp. GHJ8, whole genome shotgun sequencing project.</title>
        <authorList>
            <person name="Zhao G."/>
            <person name="Shen L."/>
        </authorList>
    </citation>
    <scope>NUCLEOTIDE SEQUENCE</scope>
    <source>
        <strain evidence="6">GHJ8</strain>
    </source>
</reference>
<sequence length="178" mass="20235">MPPEDTLQAEFVCLIARYQASLHAFIISLMPGLDGVDDVLQETNMVLWQKRETYQHGTDFRAWACTIARFKAMAHRRKVARLGMRSFEDDLLEMLASECEAAPEELDEKLRALEKCMGRLNEPERGLIEHRYATGAGLDEFAEQSGRPVESLRVSLFRIRAALRKCISSELALANLHL</sequence>
<dbReference type="InterPro" id="IPR036388">
    <property type="entry name" value="WH-like_DNA-bd_sf"/>
</dbReference>
<feature type="domain" description="RNA polymerase sigma-70 region 2" evidence="5">
    <location>
        <begin position="14"/>
        <end position="81"/>
    </location>
</feature>
<evidence type="ECO:0000256" key="3">
    <source>
        <dbReference type="ARBA" id="ARBA00023082"/>
    </source>
</evidence>
<dbReference type="InterPro" id="IPR013325">
    <property type="entry name" value="RNA_pol_sigma_r2"/>
</dbReference>
<dbReference type="InterPro" id="IPR014331">
    <property type="entry name" value="RNA_pol_sigma70_ECF_RHOBA"/>
</dbReference>
<dbReference type="PANTHER" id="PTHR43133">
    <property type="entry name" value="RNA POLYMERASE ECF-TYPE SIGMA FACTO"/>
    <property type="match status" value="1"/>
</dbReference>
<gene>
    <name evidence="6" type="ORF">OJ996_19245</name>
</gene>
<dbReference type="SUPFAM" id="SSF88659">
    <property type="entry name" value="Sigma3 and sigma4 domains of RNA polymerase sigma factors"/>
    <property type="match status" value="1"/>
</dbReference>
<dbReference type="SUPFAM" id="SSF88946">
    <property type="entry name" value="Sigma2 domain of RNA polymerase sigma factors"/>
    <property type="match status" value="1"/>
</dbReference>
<dbReference type="Pfam" id="PF04542">
    <property type="entry name" value="Sigma70_r2"/>
    <property type="match status" value="1"/>
</dbReference>
<dbReference type="RefSeq" id="WP_264515286.1">
    <property type="nucleotide sequence ID" value="NZ_JAPDDR010000010.1"/>
</dbReference>
<dbReference type="Gene3D" id="1.10.1740.10">
    <property type="match status" value="1"/>
</dbReference>
<dbReference type="InterPro" id="IPR039425">
    <property type="entry name" value="RNA_pol_sigma-70-like"/>
</dbReference>
<dbReference type="NCBIfam" id="TIGR02937">
    <property type="entry name" value="sigma70-ECF"/>
    <property type="match status" value="1"/>
</dbReference>
<dbReference type="InterPro" id="IPR007627">
    <property type="entry name" value="RNA_pol_sigma70_r2"/>
</dbReference>
<evidence type="ECO:0000313" key="6">
    <source>
        <dbReference type="EMBL" id="MCW1915731.1"/>
    </source>
</evidence>
<keyword evidence="2" id="KW-0805">Transcription regulation</keyword>
<dbReference type="Proteomes" id="UP001165653">
    <property type="component" value="Unassembled WGS sequence"/>
</dbReference>
<keyword evidence="4" id="KW-0804">Transcription</keyword>
<name>A0ABT3G7A0_9BACT</name>
<evidence type="ECO:0000313" key="7">
    <source>
        <dbReference type="Proteomes" id="UP001165653"/>
    </source>
</evidence>
<protein>
    <submittedName>
        <fullName evidence="6">Sigma-70 family RNA polymerase sigma factor</fullName>
    </submittedName>
</protein>
<evidence type="ECO:0000256" key="1">
    <source>
        <dbReference type="ARBA" id="ARBA00010641"/>
    </source>
</evidence>
<evidence type="ECO:0000256" key="4">
    <source>
        <dbReference type="ARBA" id="ARBA00023163"/>
    </source>
</evidence>
<evidence type="ECO:0000259" key="5">
    <source>
        <dbReference type="Pfam" id="PF04542"/>
    </source>
</evidence>
<proteinExistence type="inferred from homology"/>
<evidence type="ECO:0000256" key="2">
    <source>
        <dbReference type="ARBA" id="ARBA00023015"/>
    </source>
</evidence>
<organism evidence="6 7">
    <name type="scientific">Luteolibacter rhizosphaerae</name>
    <dbReference type="NCBI Taxonomy" id="2989719"/>
    <lineage>
        <taxon>Bacteria</taxon>
        <taxon>Pseudomonadati</taxon>
        <taxon>Verrucomicrobiota</taxon>
        <taxon>Verrucomicrobiia</taxon>
        <taxon>Verrucomicrobiales</taxon>
        <taxon>Verrucomicrobiaceae</taxon>
        <taxon>Luteolibacter</taxon>
    </lineage>
</organism>
<keyword evidence="3" id="KW-0731">Sigma factor</keyword>
<accession>A0ABT3G7A0</accession>
<comment type="similarity">
    <text evidence="1">Belongs to the sigma-70 factor family. ECF subfamily.</text>
</comment>
<comment type="caution">
    <text evidence="6">The sequence shown here is derived from an EMBL/GenBank/DDBJ whole genome shotgun (WGS) entry which is preliminary data.</text>
</comment>
<dbReference type="EMBL" id="JAPDDR010000010">
    <property type="protein sequence ID" value="MCW1915731.1"/>
    <property type="molecule type" value="Genomic_DNA"/>
</dbReference>
<dbReference type="InterPro" id="IPR014284">
    <property type="entry name" value="RNA_pol_sigma-70_dom"/>
</dbReference>
<dbReference type="PANTHER" id="PTHR43133:SF51">
    <property type="entry name" value="RNA POLYMERASE SIGMA FACTOR"/>
    <property type="match status" value="1"/>
</dbReference>
<keyword evidence="7" id="KW-1185">Reference proteome</keyword>